<keyword evidence="9" id="KW-1185">Reference proteome</keyword>
<keyword evidence="2" id="KW-0285">Flavoprotein</keyword>
<evidence type="ECO:0000313" key="9">
    <source>
        <dbReference type="Proteomes" id="UP000286100"/>
    </source>
</evidence>
<dbReference type="AlphaFoldDB" id="A0A418W7F1"/>
<feature type="transmembrane region" description="Helical" evidence="5">
    <location>
        <begin position="52"/>
        <end position="73"/>
    </location>
</feature>
<keyword evidence="5" id="KW-1133">Transmembrane helix</keyword>
<dbReference type="InterPro" id="IPR036188">
    <property type="entry name" value="FAD/NAD-bd_sf"/>
</dbReference>
<dbReference type="SUPFAM" id="SSF51905">
    <property type="entry name" value="FAD/NAD(P)-binding domain"/>
    <property type="match status" value="1"/>
</dbReference>
<dbReference type="PANTHER" id="PTHR46056">
    <property type="entry name" value="LONG-CHAIN-ALCOHOL OXIDASE"/>
    <property type="match status" value="1"/>
</dbReference>
<comment type="similarity">
    <text evidence="1">Belongs to the GMC oxidoreductase family.</text>
</comment>
<dbReference type="EMBL" id="QYUM01000004">
    <property type="protein sequence ID" value="RJF85965.1"/>
    <property type="molecule type" value="Genomic_DNA"/>
</dbReference>
<gene>
    <name evidence="8" type="ORF">D3876_19175</name>
</gene>
<comment type="caution">
    <text evidence="8">The sequence shown here is derived from an EMBL/GenBank/DDBJ whole genome shotgun (WGS) entry which is preliminary data.</text>
</comment>
<feature type="domain" description="Glucose-methanol-choline oxidoreductase C-terminal" evidence="7">
    <location>
        <begin position="576"/>
        <end position="658"/>
    </location>
</feature>
<name>A0A418W7F1_9SPHN</name>
<dbReference type="GO" id="GO:0016614">
    <property type="term" value="F:oxidoreductase activity, acting on CH-OH group of donors"/>
    <property type="evidence" value="ECO:0007669"/>
    <property type="project" value="InterPro"/>
</dbReference>
<evidence type="ECO:0000256" key="4">
    <source>
        <dbReference type="ARBA" id="ARBA00023002"/>
    </source>
</evidence>
<dbReference type="InterPro" id="IPR000172">
    <property type="entry name" value="GMC_OxRdtase_N"/>
</dbReference>
<keyword evidence="5" id="KW-0472">Membrane</keyword>
<dbReference type="GO" id="GO:0050660">
    <property type="term" value="F:flavin adenine dinucleotide binding"/>
    <property type="evidence" value="ECO:0007669"/>
    <property type="project" value="InterPro"/>
</dbReference>
<reference evidence="8 9" key="1">
    <citation type="submission" date="2018-09" db="EMBL/GenBank/DDBJ databases">
        <authorList>
            <person name="Zhu H."/>
        </authorList>
    </citation>
    <scope>NUCLEOTIDE SEQUENCE [LARGE SCALE GENOMIC DNA]</scope>
    <source>
        <strain evidence="8 9">K2R01-6</strain>
    </source>
</reference>
<dbReference type="InterPro" id="IPR007867">
    <property type="entry name" value="GMC_OxRtase_C"/>
</dbReference>
<evidence type="ECO:0000256" key="1">
    <source>
        <dbReference type="ARBA" id="ARBA00010790"/>
    </source>
</evidence>
<evidence type="ECO:0000256" key="5">
    <source>
        <dbReference type="SAM" id="Phobius"/>
    </source>
</evidence>
<dbReference type="OrthoDB" id="9798604at2"/>
<keyword evidence="5" id="KW-0812">Transmembrane</keyword>
<dbReference type="RefSeq" id="WP_119765227.1">
    <property type="nucleotide sequence ID" value="NZ_QYUM01000004.1"/>
</dbReference>
<evidence type="ECO:0000256" key="3">
    <source>
        <dbReference type="ARBA" id="ARBA00022827"/>
    </source>
</evidence>
<evidence type="ECO:0000256" key="2">
    <source>
        <dbReference type="ARBA" id="ARBA00022630"/>
    </source>
</evidence>
<dbReference type="Proteomes" id="UP000286100">
    <property type="component" value="Unassembled WGS sequence"/>
</dbReference>
<keyword evidence="3" id="KW-0274">FAD</keyword>
<sequence>MRRPFNRIQALILRKMAEALFHGQPMAISSRQVVDNLQDLFGNITGNKPREIGLTVLLLGLLLGGPFFIWGSVDTRVRRMRNRLERSKNDLMQDFARLRGIIYAGYYGHWQGNTQEDNVDNPVFQAIGYTLPAHRNRSMAGEQKLEIRTGHDLTHEAFVGHDALPDEEEVIVIGSGAGGGTAAAELAKQGYRVLIVEAGPHYPTSRITHEEKRMAARLFVDGAIQTTRDRDIVVFQGRCVGGSTVINNGICLRVKEEGRSHPLADDVLATWHALGAPINEARLDASYQAVEKALKVSPAAPLSGRNNGPHLMKGWAAYAEATGLERDRIAPADWFRKNWGDPGNACVYCGYCNTGCAYGRKNAMPQSRLREAVGHDARILADAQVTRIRWKADLVNDKRVADGVELLLADGRRHFVRARRGVVVAAGALASSRLLKSSGVANSGKGMSLNIACPVVALMPQGTRVDAWNEDQMTSYVDQGDFLLESHFQPPMSMATLVPGWFGDHFGRMHNYNRLASAGILFPADRCGQMKGGKLSFKLRDDVELPLLRRALATLSKVHFAAGAEEVYPALARGQALGAGTHWGDIDQFFEDNIREADDVTLSSSHPQGGNAIGKNRDNSVIGMDFRVHGTTNVMVTDASVFPSCIRVNAQLTTMAMAHYATADASPF</sequence>
<protein>
    <submittedName>
        <fullName evidence="8">FAD-binding protein</fullName>
    </submittedName>
</protein>
<keyword evidence="4" id="KW-0560">Oxidoreductase</keyword>
<dbReference type="Pfam" id="PF00732">
    <property type="entry name" value="GMC_oxred_N"/>
    <property type="match status" value="1"/>
</dbReference>
<proteinExistence type="inferred from homology"/>
<accession>A0A418W7F1</accession>
<organism evidence="8 9">
    <name type="scientific">Sphingomonas cavernae</name>
    <dbReference type="NCBI Taxonomy" id="2320861"/>
    <lineage>
        <taxon>Bacteria</taxon>
        <taxon>Pseudomonadati</taxon>
        <taxon>Pseudomonadota</taxon>
        <taxon>Alphaproteobacteria</taxon>
        <taxon>Sphingomonadales</taxon>
        <taxon>Sphingomonadaceae</taxon>
        <taxon>Sphingomonas</taxon>
    </lineage>
</organism>
<evidence type="ECO:0000313" key="8">
    <source>
        <dbReference type="EMBL" id="RJF85965.1"/>
    </source>
</evidence>
<dbReference type="Pfam" id="PF05199">
    <property type="entry name" value="GMC_oxred_C"/>
    <property type="match status" value="1"/>
</dbReference>
<dbReference type="PANTHER" id="PTHR46056:SF12">
    <property type="entry name" value="LONG-CHAIN-ALCOHOL OXIDASE"/>
    <property type="match status" value="1"/>
</dbReference>
<feature type="domain" description="Glucose-methanol-choline oxidoreductase N-terminal" evidence="6">
    <location>
        <begin position="216"/>
        <end position="444"/>
    </location>
</feature>
<dbReference type="Gene3D" id="3.50.50.60">
    <property type="entry name" value="FAD/NAD(P)-binding domain"/>
    <property type="match status" value="2"/>
</dbReference>
<dbReference type="Pfam" id="PF13450">
    <property type="entry name" value="NAD_binding_8"/>
    <property type="match status" value="1"/>
</dbReference>
<evidence type="ECO:0000259" key="6">
    <source>
        <dbReference type="Pfam" id="PF00732"/>
    </source>
</evidence>
<evidence type="ECO:0000259" key="7">
    <source>
        <dbReference type="Pfam" id="PF05199"/>
    </source>
</evidence>